<evidence type="ECO:0000313" key="9">
    <source>
        <dbReference type="Proteomes" id="UP000237466"/>
    </source>
</evidence>
<dbReference type="NCBIfam" id="NF006468">
    <property type="entry name" value="PRK08869.1-3"/>
    <property type="match status" value="1"/>
</dbReference>
<dbReference type="Gene3D" id="6.10.10.10">
    <property type="entry name" value="Flagellar export chaperone, C-terminal domain"/>
    <property type="match status" value="1"/>
</dbReference>
<dbReference type="Pfam" id="PF00700">
    <property type="entry name" value="Flagellin_C"/>
    <property type="match status" value="1"/>
</dbReference>
<evidence type="ECO:0000313" key="8">
    <source>
        <dbReference type="EMBL" id="POB48533.1"/>
    </source>
</evidence>
<organism evidence="8 9">
    <name type="scientific">Vibrio vulnificus</name>
    <dbReference type="NCBI Taxonomy" id="672"/>
    <lineage>
        <taxon>Bacteria</taxon>
        <taxon>Pseudomonadati</taxon>
        <taxon>Pseudomonadota</taxon>
        <taxon>Gammaproteobacteria</taxon>
        <taxon>Vibrionales</taxon>
        <taxon>Vibrionaceae</taxon>
        <taxon>Vibrio</taxon>
    </lineage>
</organism>
<dbReference type="GO" id="GO:0005198">
    <property type="term" value="F:structural molecule activity"/>
    <property type="evidence" value="ECO:0007669"/>
    <property type="project" value="UniProtKB-UniRule"/>
</dbReference>
<evidence type="ECO:0000256" key="5">
    <source>
        <dbReference type="RuleBase" id="RU362073"/>
    </source>
</evidence>
<accession>A0A2S3R4B2</accession>
<dbReference type="GO" id="GO:0005576">
    <property type="term" value="C:extracellular region"/>
    <property type="evidence" value="ECO:0007669"/>
    <property type="project" value="UniProtKB-SubCell"/>
</dbReference>
<dbReference type="Proteomes" id="UP000237466">
    <property type="component" value="Unassembled WGS sequence"/>
</dbReference>
<protein>
    <recommendedName>
        <fullName evidence="5">Flagellin</fullName>
    </recommendedName>
</protein>
<comment type="subcellular location">
    <subcellularLocation>
        <location evidence="5">Secreted</location>
    </subcellularLocation>
    <subcellularLocation>
        <location evidence="5">Bacterial flagellum</location>
    </subcellularLocation>
</comment>
<evidence type="ECO:0000256" key="1">
    <source>
        <dbReference type="ARBA" id="ARBA00005709"/>
    </source>
</evidence>
<keyword evidence="8" id="KW-0966">Cell projection</keyword>
<evidence type="ECO:0000259" key="7">
    <source>
        <dbReference type="Pfam" id="PF00700"/>
    </source>
</evidence>
<reference evidence="8 9" key="1">
    <citation type="journal article" date="2018" name="Front. Microbiol.">
        <title>Phylogeny of Vibrio vulnificus from the Analysis of the Core-Genome: Implications for Intra-Species Taxonomy.</title>
        <authorList>
            <person name="Roig F.J."/>
            <person name="Gonzalez-Candelas F."/>
            <person name="Sanjuan E."/>
            <person name="Fouz B."/>
            <person name="Feil E.J."/>
            <person name="Llorens C."/>
            <person name="Baker-Austin C."/>
            <person name="Oliver J.D."/>
            <person name="Danin-Poleg Y."/>
            <person name="Gibas C.J."/>
            <person name="Kashi Y."/>
            <person name="Gulig P.A."/>
            <person name="Morrison S.S."/>
            <person name="Amaro C."/>
        </authorList>
    </citation>
    <scope>NUCLEOTIDE SEQUENCE [LARGE SCALE GENOMIC DNA]</scope>
    <source>
        <strain evidence="8 9">CECT4608</strain>
    </source>
</reference>
<dbReference type="PANTHER" id="PTHR42792">
    <property type="entry name" value="FLAGELLIN"/>
    <property type="match status" value="1"/>
</dbReference>
<dbReference type="PRINTS" id="PR00207">
    <property type="entry name" value="FLAGELLIN"/>
</dbReference>
<name>A0A2S3R4B2_VIBVL</name>
<proteinExistence type="inferred from homology"/>
<dbReference type="Gene3D" id="1.20.1330.10">
    <property type="entry name" value="f41 fragment of flagellin, N-terminal domain"/>
    <property type="match status" value="1"/>
</dbReference>
<dbReference type="InterPro" id="IPR046358">
    <property type="entry name" value="Flagellin_C"/>
</dbReference>
<dbReference type="InterPro" id="IPR001029">
    <property type="entry name" value="Flagellin_N"/>
</dbReference>
<comment type="caution">
    <text evidence="8">The sequence shown here is derived from an EMBL/GenBank/DDBJ whole genome shotgun (WGS) entry which is preliminary data.</text>
</comment>
<evidence type="ECO:0000259" key="6">
    <source>
        <dbReference type="Pfam" id="PF00669"/>
    </source>
</evidence>
<dbReference type="NCBIfam" id="NF006466">
    <property type="entry name" value="PRK08869.1-1"/>
    <property type="match status" value="1"/>
</dbReference>
<dbReference type="Gene3D" id="3.30.70.2120">
    <property type="match status" value="1"/>
</dbReference>
<evidence type="ECO:0000256" key="4">
    <source>
        <dbReference type="ARBA" id="ARBA00023143"/>
    </source>
</evidence>
<feature type="domain" description="Flagellin N-terminal" evidence="6">
    <location>
        <begin position="5"/>
        <end position="140"/>
    </location>
</feature>
<dbReference type="InterPro" id="IPR010810">
    <property type="entry name" value="Flagellin_hook_IN_motif"/>
</dbReference>
<comment type="function">
    <text evidence="5">Flagellin is the subunit protein which polymerizes to form the filaments of bacterial flagella.</text>
</comment>
<keyword evidence="8" id="KW-0969">Cilium</keyword>
<dbReference type="InterPro" id="IPR001492">
    <property type="entry name" value="Flagellin"/>
</dbReference>
<dbReference type="AlphaFoldDB" id="A0A2S3R4B2"/>
<evidence type="ECO:0000256" key="2">
    <source>
        <dbReference type="ARBA" id="ARBA00022525"/>
    </source>
</evidence>
<dbReference type="PANTHER" id="PTHR42792:SF2">
    <property type="entry name" value="FLAGELLIN"/>
    <property type="match status" value="1"/>
</dbReference>
<keyword evidence="8" id="KW-0282">Flagellum</keyword>
<dbReference type="RefSeq" id="WP_103200245.1">
    <property type="nucleotide sequence ID" value="NZ_PDGH01000077.1"/>
</dbReference>
<dbReference type="EMBL" id="PDGH01000077">
    <property type="protein sequence ID" value="POB48533.1"/>
    <property type="molecule type" value="Genomic_DNA"/>
</dbReference>
<dbReference type="InterPro" id="IPR042187">
    <property type="entry name" value="Flagellin_C_sub2"/>
</dbReference>
<gene>
    <name evidence="8" type="ORF">CRN52_10205</name>
</gene>
<dbReference type="Pfam" id="PF07196">
    <property type="entry name" value="Flagellin_IN"/>
    <property type="match status" value="1"/>
</dbReference>
<keyword evidence="2 5" id="KW-0964">Secreted</keyword>
<evidence type="ECO:0000256" key="3">
    <source>
        <dbReference type="ARBA" id="ARBA00023054"/>
    </source>
</evidence>
<dbReference type="GO" id="GO:0009288">
    <property type="term" value="C:bacterial-type flagellum"/>
    <property type="evidence" value="ECO:0007669"/>
    <property type="project" value="UniProtKB-SubCell"/>
</dbReference>
<feature type="domain" description="Flagellin C-terminal" evidence="7">
    <location>
        <begin position="289"/>
        <end position="374"/>
    </location>
</feature>
<keyword evidence="4 5" id="KW-0975">Bacterial flagellum</keyword>
<comment type="similarity">
    <text evidence="1 5">Belongs to the bacterial flagellin family.</text>
</comment>
<sequence length="375" mass="40524">MVSLNTNVSAMVAQRHLSTAASQVAETQKNLSSGFRINSASDDAAGMQIANTLHVQTRGLDVALTNAHSAYAVAETAEGALEEGSEILQRLRSLSLQAANGSNSDEDRQSLQLEVVVLKDEVERIARTTTFAGKNLFDGSYGSKSFHLGANSNSISLQLKNMRTHIPEMGGYHYLASEPADEDWQVDKESRQLSFTFRDSEGDDQSIKISLKPGESLEEVATYINSQQNVVESSVTDDRRLQFYVANRHAPDGLNISGNLEGELDFEPQGQVTLDDLDISSVGGAQLAIAVVDTAIQYLDSHRSEIGSFQNRVEGTMDNLQSINRNVTESKGRIWDTDFAKASTALVKSQVLQQATSALLAQAKQAPGSAIGLLS</sequence>
<keyword evidence="3" id="KW-0175">Coiled coil</keyword>
<dbReference type="Pfam" id="PF00669">
    <property type="entry name" value="Flagellin_N"/>
    <property type="match status" value="1"/>
</dbReference>
<dbReference type="SUPFAM" id="SSF64518">
    <property type="entry name" value="Phase 1 flagellin"/>
    <property type="match status" value="1"/>
</dbReference>